<proteinExistence type="inferred from homology"/>
<comment type="caution">
    <text evidence="20">The sequence shown here is derived from an EMBL/GenBank/DDBJ whole genome shotgun (WGS) entry which is preliminary data.</text>
</comment>
<keyword evidence="8" id="KW-0406">Ion transport</keyword>
<keyword evidence="4" id="KW-0375">Hydrogen ion transport</keyword>
<keyword evidence="9" id="KW-0496">Mitochondrion</keyword>
<protein>
    <recommendedName>
        <fullName evidence="17">ATP synthase F(1) complex subunit delta, mitochondrial</fullName>
    </recommendedName>
    <alternativeName>
        <fullName evidence="14">ATP synthase F1 subunit delta</fullName>
    </alternativeName>
    <alternativeName>
        <fullName evidence="13">F-ATPase delta subunit</fullName>
    </alternativeName>
</protein>
<dbReference type="GO" id="GO:0005743">
    <property type="term" value="C:mitochondrial inner membrane"/>
    <property type="evidence" value="ECO:0007669"/>
    <property type="project" value="UniProtKB-SubCell"/>
</dbReference>
<evidence type="ECO:0000256" key="14">
    <source>
        <dbReference type="ARBA" id="ARBA00032372"/>
    </source>
</evidence>
<evidence type="ECO:0000256" key="8">
    <source>
        <dbReference type="ARBA" id="ARBA00023065"/>
    </source>
</evidence>
<comment type="similarity">
    <text evidence="2">Belongs to the ATPase epsilon chain family.</text>
</comment>
<dbReference type="EMBL" id="CAJFCJ010000007">
    <property type="protein sequence ID" value="CAD5116884.1"/>
    <property type="molecule type" value="Genomic_DNA"/>
</dbReference>
<evidence type="ECO:0000256" key="5">
    <source>
        <dbReference type="ARBA" id="ARBA00022792"/>
    </source>
</evidence>
<evidence type="ECO:0000256" key="16">
    <source>
        <dbReference type="ARBA" id="ARBA00062932"/>
    </source>
</evidence>
<feature type="domain" description="ATP synthase F1 complex delta/epsilon subunit N-terminal" evidence="18">
    <location>
        <begin position="35"/>
        <end position="115"/>
    </location>
</feature>
<keyword evidence="10" id="KW-0472">Membrane</keyword>
<dbReference type="InterPro" id="IPR001469">
    <property type="entry name" value="ATP_synth_F1_dsu/esu"/>
</dbReference>
<dbReference type="InterPro" id="IPR036794">
    <property type="entry name" value="ATP_F1_dsu/esu_C_sf"/>
</dbReference>
<comment type="subunit">
    <text evidence="16">Component of the ATP synthase complex composed at least of ATP5F1A/subunit alpha, ATP5F1B/subunit beta, ATP5MC1/subunit c (homooctomer), MT-ATP6/subunit a, MT-ATP8/subunit 8, ATP5ME/subunit e, ATP5MF/subunit f, ATP5MG/subunit g, ATP5MK/subunit k, ATP5MJ/subunit j, ATP5F1C/subunit gamma, ATP5F1D/subunit delta, ATP5F1E/subunit epsilon, ATP5PF/subunit F6, ATP5PB/subunit b, ATP5PD/subunit d, ATP5PO/subunit OSCP. ATP synthase complex consists of a soluble F(1) head domain (subunits alpha(3) and beta(3)) - the catalytic core - and a membrane F(0) domain - the membrane proton channel (subunits c, a, 8, e, f, g, k and j). These two domains are linked by a central stalk (subunits gamma, delta, and epsilon) rotating inside the F1 region and a stationary peripheral stalk (subunits F6, b, d, and OSCP). Component of a complex composed at least by ATPIF1, ATP5F1A, ATP5F1B, ATP5F1C AND ATP5F1E.</text>
</comment>
<evidence type="ECO:0000313" key="20">
    <source>
        <dbReference type="EMBL" id="CAD5116884.1"/>
    </source>
</evidence>
<dbReference type="GO" id="GO:0046933">
    <property type="term" value="F:proton-transporting ATP synthase activity, rotational mechanism"/>
    <property type="evidence" value="ECO:0007669"/>
    <property type="project" value="InterPro"/>
</dbReference>
<sequence>MSLLRSFSRLPTRGISQSFRVLSSQHVTKRNYADMSFTLSSPAQVVYENANVKQIDVPSFSGSFGILPQHVPILAAIKPGVLTVYEESGSTKKFFVSSGSVSVNEDSSVQVLAEELAEISELDSAAIRDGLNQATQKLQSASGETAKAEAQIAVECYEALQKALD</sequence>
<dbReference type="CDD" id="cd12152">
    <property type="entry name" value="F1-ATPase_delta"/>
    <property type="match status" value="1"/>
</dbReference>
<dbReference type="InterPro" id="IPR036771">
    <property type="entry name" value="ATPsynth_dsu/esu_N"/>
</dbReference>
<dbReference type="FunFam" id="2.60.15.10:FF:000004">
    <property type="entry name" value="ATP synthase subunit delta, mitochondrial"/>
    <property type="match status" value="1"/>
</dbReference>
<evidence type="ECO:0000256" key="12">
    <source>
        <dbReference type="ARBA" id="ARBA00023310"/>
    </source>
</evidence>
<dbReference type="PANTHER" id="PTHR13822">
    <property type="entry name" value="ATP SYNTHASE DELTA/EPSILON CHAIN"/>
    <property type="match status" value="1"/>
</dbReference>
<keyword evidence="6" id="KW-0809">Transit peptide</keyword>
<dbReference type="InterPro" id="IPR020546">
    <property type="entry name" value="ATP_synth_F1_dsu/esu_N"/>
</dbReference>
<evidence type="ECO:0000256" key="1">
    <source>
        <dbReference type="ARBA" id="ARBA00004273"/>
    </source>
</evidence>
<feature type="domain" description="F1F0-ATP synthase delta subunit C-terminal" evidence="19">
    <location>
        <begin position="122"/>
        <end position="163"/>
    </location>
</feature>
<evidence type="ECO:0000256" key="13">
    <source>
        <dbReference type="ARBA" id="ARBA00031669"/>
    </source>
</evidence>
<dbReference type="Proteomes" id="UP000549394">
    <property type="component" value="Unassembled WGS sequence"/>
</dbReference>
<keyword evidence="21" id="KW-1185">Reference proteome</keyword>
<dbReference type="GO" id="GO:0045259">
    <property type="term" value="C:proton-transporting ATP synthase complex"/>
    <property type="evidence" value="ECO:0007669"/>
    <property type="project" value="UniProtKB-KW"/>
</dbReference>
<evidence type="ECO:0000256" key="15">
    <source>
        <dbReference type="ARBA" id="ARBA00056834"/>
    </source>
</evidence>
<gene>
    <name evidence="20" type="ORF">DGYR_LOCUS5469</name>
</gene>
<dbReference type="NCBIfam" id="TIGR01216">
    <property type="entry name" value="ATP_synt_epsi"/>
    <property type="match status" value="1"/>
</dbReference>
<evidence type="ECO:0000256" key="3">
    <source>
        <dbReference type="ARBA" id="ARBA00022448"/>
    </source>
</evidence>
<name>A0A7I8VMB9_9ANNE</name>
<evidence type="ECO:0000256" key="4">
    <source>
        <dbReference type="ARBA" id="ARBA00022781"/>
    </source>
</evidence>
<evidence type="ECO:0000256" key="10">
    <source>
        <dbReference type="ARBA" id="ARBA00023136"/>
    </source>
</evidence>
<dbReference type="Pfam" id="PF21335">
    <property type="entry name" value="ATPD_C_metazoa"/>
    <property type="match status" value="1"/>
</dbReference>
<evidence type="ECO:0000256" key="17">
    <source>
        <dbReference type="ARBA" id="ARBA00070799"/>
    </source>
</evidence>
<evidence type="ECO:0000256" key="6">
    <source>
        <dbReference type="ARBA" id="ARBA00022946"/>
    </source>
</evidence>
<organism evidence="20 21">
    <name type="scientific">Dimorphilus gyrociliatus</name>
    <dbReference type="NCBI Taxonomy" id="2664684"/>
    <lineage>
        <taxon>Eukaryota</taxon>
        <taxon>Metazoa</taxon>
        <taxon>Spiralia</taxon>
        <taxon>Lophotrochozoa</taxon>
        <taxon>Annelida</taxon>
        <taxon>Polychaeta</taxon>
        <taxon>Polychaeta incertae sedis</taxon>
        <taxon>Dinophilidae</taxon>
        <taxon>Dimorphilus</taxon>
    </lineage>
</organism>
<dbReference type="InterPro" id="IPR048937">
    <property type="entry name" value="ATPD_C_metazoa"/>
</dbReference>
<reference evidence="20 21" key="1">
    <citation type="submission" date="2020-08" db="EMBL/GenBank/DDBJ databases">
        <authorList>
            <person name="Hejnol A."/>
        </authorList>
    </citation>
    <scope>NUCLEOTIDE SEQUENCE [LARGE SCALE GENOMIC DNA]</scope>
</reference>
<comment type="function">
    <text evidence="15">Subunit delta, of the mitochondrial membrane ATP synthase complex (F(1)F(0) ATP synthase or Complex V) that produces ATP from ADP in the presence of a proton gradient across the membrane which is generated by electron transport complexes of the respiratory chain. ATP synthase complex consist of a soluble F(1) head domain - the catalytic core - and a membrane F(1) domain - the membrane proton channel. These two domains are linked by a central stalk rotating inside the F(1) region and a stationary peripheral stalk. During catalysis, ATP synthesis in the catalytic domain of F(1) is coupled via a rotary mechanism of the central stalk subunits to proton translocation. In vivo, can only synthesize ATP although its ATP hydrolase activity can be activated artificially in vitro. With the central stalk subunit gamma, is essential for the biogenesis of F(1) catalytic part of the ATP synthase complex namely in the formation of F1 assembly intermediate.</text>
</comment>
<keyword evidence="11" id="KW-0139">CF(1)</keyword>
<dbReference type="SUPFAM" id="SSF51344">
    <property type="entry name" value="Epsilon subunit of F1F0-ATP synthase N-terminal domain"/>
    <property type="match status" value="1"/>
</dbReference>
<evidence type="ECO:0000256" key="7">
    <source>
        <dbReference type="ARBA" id="ARBA00022990"/>
    </source>
</evidence>
<comment type="subcellular location">
    <subcellularLocation>
        <location evidence="1">Mitochondrion inner membrane</location>
    </subcellularLocation>
</comment>
<dbReference type="FunFam" id="1.20.5.440:FF:000002">
    <property type="entry name" value="ATP synthase subunit delta, mitochondrial"/>
    <property type="match status" value="1"/>
</dbReference>
<keyword evidence="5" id="KW-0999">Mitochondrion inner membrane</keyword>
<accession>A0A7I8VMB9</accession>
<dbReference type="OrthoDB" id="270171at2759"/>
<keyword evidence="12" id="KW-0066">ATP synthesis</keyword>
<keyword evidence="7" id="KW-0007">Acetylation</keyword>
<evidence type="ECO:0000259" key="19">
    <source>
        <dbReference type="Pfam" id="PF21335"/>
    </source>
</evidence>
<evidence type="ECO:0000256" key="2">
    <source>
        <dbReference type="ARBA" id="ARBA00005712"/>
    </source>
</evidence>
<dbReference type="Pfam" id="PF02823">
    <property type="entry name" value="ATP-synt_DE_N"/>
    <property type="match status" value="1"/>
</dbReference>
<dbReference type="AlphaFoldDB" id="A0A7I8VMB9"/>
<dbReference type="PANTHER" id="PTHR13822:SF7">
    <property type="entry name" value="ATP SYNTHASE SUBUNIT DELTA, MITOCHONDRIAL"/>
    <property type="match status" value="1"/>
</dbReference>
<dbReference type="HAMAP" id="MF_00530">
    <property type="entry name" value="ATP_synth_epsil_bac"/>
    <property type="match status" value="1"/>
</dbReference>
<evidence type="ECO:0000256" key="9">
    <source>
        <dbReference type="ARBA" id="ARBA00023128"/>
    </source>
</evidence>
<dbReference type="SUPFAM" id="SSF46604">
    <property type="entry name" value="Epsilon subunit of F1F0-ATP synthase C-terminal domain"/>
    <property type="match status" value="1"/>
</dbReference>
<dbReference type="Gene3D" id="2.60.15.10">
    <property type="entry name" value="F0F1 ATP synthase delta/epsilon subunit, N-terminal"/>
    <property type="match status" value="1"/>
</dbReference>
<evidence type="ECO:0000313" key="21">
    <source>
        <dbReference type="Proteomes" id="UP000549394"/>
    </source>
</evidence>
<keyword evidence="3" id="KW-0813">Transport</keyword>
<evidence type="ECO:0000256" key="11">
    <source>
        <dbReference type="ARBA" id="ARBA00023196"/>
    </source>
</evidence>
<dbReference type="Gene3D" id="1.20.5.440">
    <property type="entry name" value="ATP synthase delta/epsilon subunit, C-terminal domain"/>
    <property type="match status" value="1"/>
</dbReference>
<evidence type="ECO:0000259" key="18">
    <source>
        <dbReference type="Pfam" id="PF02823"/>
    </source>
</evidence>